<dbReference type="GO" id="GO:0004017">
    <property type="term" value="F:AMP kinase activity"/>
    <property type="evidence" value="ECO:0007669"/>
    <property type="project" value="UniProtKB-EC"/>
</dbReference>
<reference evidence="7 8" key="1">
    <citation type="submission" date="2020-07" db="EMBL/GenBank/DDBJ databases">
        <authorList>
            <person name="Feng X."/>
        </authorList>
    </citation>
    <scope>NUCLEOTIDE SEQUENCE [LARGE SCALE GENOMIC DNA]</scope>
    <source>
        <strain evidence="7 8">JCM31066</strain>
    </source>
</reference>
<keyword evidence="4 5" id="KW-0418">Kinase</keyword>
<dbReference type="InterPro" id="IPR033690">
    <property type="entry name" value="Adenylat_kinase_CS"/>
</dbReference>
<dbReference type="Pfam" id="PF00406">
    <property type="entry name" value="ADK"/>
    <property type="match status" value="1"/>
</dbReference>
<name>A0A842HGJ1_9BACT</name>
<keyword evidence="2" id="KW-0545">Nucleotide biosynthesis</keyword>
<dbReference type="PRINTS" id="PR00094">
    <property type="entry name" value="ADENYLTKNASE"/>
</dbReference>
<comment type="similarity">
    <text evidence="5">Belongs to the adenylate kinase family.</text>
</comment>
<comment type="catalytic activity">
    <reaction evidence="6">
        <text>AMP + ATP = 2 ADP</text>
        <dbReference type="Rhea" id="RHEA:12973"/>
        <dbReference type="ChEBI" id="CHEBI:30616"/>
        <dbReference type="ChEBI" id="CHEBI:456215"/>
        <dbReference type="ChEBI" id="CHEBI:456216"/>
        <dbReference type="EC" id="2.7.4.3"/>
    </reaction>
</comment>
<protein>
    <recommendedName>
        <fullName evidence="6">Adenylate kinase</fullName>
        <ecNumber evidence="6">2.7.4.3</ecNumber>
    </recommendedName>
</protein>
<accession>A0A842HGJ1</accession>
<comment type="subcellular location">
    <subcellularLocation>
        <location evidence="6">Cytoplasm</location>
    </subcellularLocation>
</comment>
<dbReference type="AlphaFoldDB" id="A0A842HGJ1"/>
<evidence type="ECO:0000256" key="4">
    <source>
        <dbReference type="ARBA" id="ARBA00022777"/>
    </source>
</evidence>
<evidence type="ECO:0000313" key="7">
    <source>
        <dbReference type="EMBL" id="MBC2595138.1"/>
    </source>
</evidence>
<evidence type="ECO:0000256" key="1">
    <source>
        <dbReference type="ARBA" id="ARBA00022679"/>
    </source>
</evidence>
<gene>
    <name evidence="7" type="ORF">H5P28_12795</name>
</gene>
<dbReference type="EMBL" id="JACHVB010000035">
    <property type="protein sequence ID" value="MBC2595138.1"/>
    <property type="molecule type" value="Genomic_DNA"/>
</dbReference>
<keyword evidence="6" id="KW-0067">ATP-binding</keyword>
<dbReference type="PANTHER" id="PTHR23359">
    <property type="entry name" value="NUCLEOTIDE KINASE"/>
    <property type="match status" value="1"/>
</dbReference>
<dbReference type="Gene3D" id="3.40.50.300">
    <property type="entry name" value="P-loop containing nucleotide triphosphate hydrolases"/>
    <property type="match status" value="1"/>
</dbReference>
<evidence type="ECO:0000256" key="2">
    <source>
        <dbReference type="ARBA" id="ARBA00022727"/>
    </source>
</evidence>
<keyword evidence="1 5" id="KW-0808">Transferase</keyword>
<comment type="caution">
    <text evidence="7">The sequence shown here is derived from an EMBL/GenBank/DDBJ whole genome shotgun (WGS) entry which is preliminary data.</text>
</comment>
<evidence type="ECO:0000256" key="6">
    <source>
        <dbReference type="RuleBase" id="RU003331"/>
    </source>
</evidence>
<dbReference type="InterPro" id="IPR027417">
    <property type="entry name" value="P-loop_NTPase"/>
</dbReference>
<proteinExistence type="inferred from homology"/>
<comment type="subunit">
    <text evidence="6">Monomer.</text>
</comment>
<dbReference type="GO" id="GO:0005524">
    <property type="term" value="F:ATP binding"/>
    <property type="evidence" value="ECO:0007669"/>
    <property type="project" value="UniProtKB-KW"/>
</dbReference>
<evidence type="ECO:0000313" key="8">
    <source>
        <dbReference type="Proteomes" id="UP000546464"/>
    </source>
</evidence>
<dbReference type="EC" id="2.7.4.3" evidence="6"/>
<dbReference type="RefSeq" id="WP_185676101.1">
    <property type="nucleotide sequence ID" value="NZ_JACHVB010000035.1"/>
</dbReference>
<keyword evidence="8" id="KW-1185">Reference proteome</keyword>
<dbReference type="Proteomes" id="UP000546464">
    <property type="component" value="Unassembled WGS sequence"/>
</dbReference>
<evidence type="ECO:0000256" key="3">
    <source>
        <dbReference type="ARBA" id="ARBA00022741"/>
    </source>
</evidence>
<keyword evidence="3 6" id="KW-0547">Nucleotide-binding</keyword>
<dbReference type="SUPFAM" id="SSF52540">
    <property type="entry name" value="P-loop containing nucleoside triphosphate hydrolases"/>
    <property type="match status" value="1"/>
</dbReference>
<evidence type="ECO:0000256" key="5">
    <source>
        <dbReference type="RuleBase" id="RU003330"/>
    </source>
</evidence>
<sequence length="406" mass="46534">MTADTPETTAPAAESTAPVRDLEIKDAQIIFNSVWNDLEKELGADNLCFPKEIFWLNGAPGAGKGTHTRTAMQYRDFTESPIVVSDLLKSPDARKRIDAGLLVGDREVTDLVFRALLEPRYKSGAVVDGFPRTKVQVECLKMLYNKLNELRSSHINTLLASRFPKPHFHILVLFIDEDESIKRQLLRGRKAIEHNREVEISGVGRKVEVRKTDLDEDAARNRYRTFKEQTYEALQSLRDVFFYHYINSQGTIEEVRQRIVNELKYQSSLELEEATFDRISTIPLATSIVVHARQELVSRLDSYEQHEPELFGRVVELVREKFMPIIIRHAISGRAIVNSEADVFDHPLASAMLIDIFSERGFYATVDIQREEMPDAVDPKTFKITTRPKRVVRVHIRFPGSEIRRG</sequence>
<organism evidence="7 8">
    <name type="scientific">Ruficoccus amylovorans</name>
    <dbReference type="NCBI Taxonomy" id="1804625"/>
    <lineage>
        <taxon>Bacteria</taxon>
        <taxon>Pseudomonadati</taxon>
        <taxon>Verrucomicrobiota</taxon>
        <taxon>Opitutia</taxon>
        <taxon>Puniceicoccales</taxon>
        <taxon>Cerasicoccaceae</taxon>
        <taxon>Ruficoccus</taxon>
    </lineage>
</organism>
<dbReference type="InterPro" id="IPR000850">
    <property type="entry name" value="Adenylat/UMP-CMP_kin"/>
</dbReference>
<dbReference type="PROSITE" id="PS00113">
    <property type="entry name" value="ADENYLATE_KINASE"/>
    <property type="match status" value="1"/>
</dbReference>
<dbReference type="GO" id="GO:0005737">
    <property type="term" value="C:cytoplasm"/>
    <property type="evidence" value="ECO:0007669"/>
    <property type="project" value="UniProtKB-SubCell"/>
</dbReference>